<sequence length="118" mass="13836">MKAVKNITIEKKTAERFQQFSRIHYKTHSEALAGMLDFFFYNEISPKENFGPTGRRIENIIKKRINAVIAITRDMEKNKVNPTLAILQALLEAADPKNNYSNRLRDYEQDDTHPDFYK</sequence>
<evidence type="ECO:0000313" key="1">
    <source>
        <dbReference type="EMBL" id="OEY72792.1"/>
    </source>
</evidence>
<dbReference type="AlphaFoldDB" id="A0A2N0TX05"/>
<proteinExistence type="predicted"/>
<dbReference type="NCBIfam" id="NF041200">
    <property type="entry name" value="mob_BfmA_Nterm"/>
    <property type="match status" value="1"/>
</dbReference>
<reference evidence="1 3" key="2">
    <citation type="submission" date="2016-09" db="EMBL/GenBank/DDBJ databases">
        <title>Genome Sequence of Salegentibacter salarius,Isolated from a Marine Solar Saltern of the Yellow Sea in South Korea.</title>
        <authorList>
            <person name="Zheng Q."/>
            <person name="Liu Y."/>
        </authorList>
    </citation>
    <scope>NUCLEOTIDE SEQUENCE [LARGE SCALE GENOMIC DNA]</scope>
    <source>
        <strain evidence="1 3">KCTC 12974</strain>
    </source>
</reference>
<dbReference type="EMBL" id="MJBR01000013">
    <property type="protein sequence ID" value="OEY72792.1"/>
    <property type="molecule type" value="Genomic_DNA"/>
</dbReference>
<dbReference type="Proteomes" id="UP000232533">
    <property type="component" value="Unassembled WGS sequence"/>
</dbReference>
<dbReference type="InterPro" id="IPR048012">
    <property type="entry name" value="BfmA-like_N"/>
</dbReference>
<gene>
    <name evidence="2" type="ORF">APR40_11125</name>
    <name evidence="1" type="ORF">BHS39_11145</name>
</gene>
<comment type="caution">
    <text evidence="2">The sequence shown here is derived from an EMBL/GenBank/DDBJ whole genome shotgun (WGS) entry which is preliminary data.</text>
</comment>
<evidence type="ECO:0000313" key="2">
    <source>
        <dbReference type="EMBL" id="PKD19251.1"/>
    </source>
</evidence>
<dbReference type="OrthoDB" id="1441069at2"/>
<dbReference type="RefSeq" id="WP_070053919.1">
    <property type="nucleotide sequence ID" value="NZ_FVZF01000020.1"/>
</dbReference>
<reference evidence="2 4" key="1">
    <citation type="submission" date="2015-10" db="EMBL/GenBank/DDBJ databases">
        <title>Draft genome sequence of Salegentibacter salinarum KCTC 12975.</title>
        <authorList>
            <person name="Lin W."/>
            <person name="Zheng Q."/>
        </authorList>
    </citation>
    <scope>NUCLEOTIDE SEQUENCE [LARGE SCALE GENOMIC DNA]</scope>
    <source>
        <strain evidence="2 4">KCTC 12974</strain>
    </source>
</reference>
<evidence type="ECO:0000313" key="3">
    <source>
        <dbReference type="Proteomes" id="UP000176009"/>
    </source>
</evidence>
<accession>A0A2N0TX05</accession>
<evidence type="ECO:0000313" key="4">
    <source>
        <dbReference type="Proteomes" id="UP000232533"/>
    </source>
</evidence>
<dbReference type="EMBL" id="LKTR01000016">
    <property type="protein sequence ID" value="PKD19251.1"/>
    <property type="molecule type" value="Genomic_DNA"/>
</dbReference>
<name>A0A2N0TX05_9FLAO</name>
<keyword evidence="3" id="KW-1185">Reference proteome</keyword>
<protein>
    <submittedName>
        <fullName evidence="2">Uncharacterized protein</fullName>
    </submittedName>
</protein>
<dbReference type="Proteomes" id="UP000176009">
    <property type="component" value="Unassembled WGS sequence"/>
</dbReference>
<organism evidence="2 4">
    <name type="scientific">Salegentibacter salarius</name>
    <dbReference type="NCBI Taxonomy" id="435906"/>
    <lineage>
        <taxon>Bacteria</taxon>
        <taxon>Pseudomonadati</taxon>
        <taxon>Bacteroidota</taxon>
        <taxon>Flavobacteriia</taxon>
        <taxon>Flavobacteriales</taxon>
        <taxon>Flavobacteriaceae</taxon>
        <taxon>Salegentibacter</taxon>
    </lineage>
</organism>